<protein>
    <submittedName>
        <fullName evidence="1">Uncharacterized protein</fullName>
    </submittedName>
</protein>
<organism evidence="1 2">
    <name type="scientific">Dermatophagoides farinae</name>
    <name type="common">American house dust mite</name>
    <dbReference type="NCBI Taxonomy" id="6954"/>
    <lineage>
        <taxon>Eukaryota</taxon>
        <taxon>Metazoa</taxon>
        <taxon>Ecdysozoa</taxon>
        <taxon>Arthropoda</taxon>
        <taxon>Chelicerata</taxon>
        <taxon>Arachnida</taxon>
        <taxon>Acari</taxon>
        <taxon>Acariformes</taxon>
        <taxon>Sarcoptiformes</taxon>
        <taxon>Astigmata</taxon>
        <taxon>Psoroptidia</taxon>
        <taxon>Analgoidea</taxon>
        <taxon>Pyroglyphidae</taxon>
        <taxon>Dermatophagoidinae</taxon>
        <taxon>Dermatophagoides</taxon>
    </lineage>
</organism>
<keyword evidence="2" id="KW-1185">Reference proteome</keyword>
<proteinExistence type="predicted"/>
<accession>A0A922HLQ3</accession>
<name>A0A922HLQ3_DERFA</name>
<comment type="caution">
    <text evidence="1">The sequence shown here is derived from an EMBL/GenBank/DDBJ whole genome shotgun (WGS) entry which is preliminary data.</text>
</comment>
<dbReference type="Proteomes" id="UP000790347">
    <property type="component" value="Unassembled WGS sequence"/>
</dbReference>
<evidence type="ECO:0000313" key="2">
    <source>
        <dbReference type="Proteomes" id="UP000790347"/>
    </source>
</evidence>
<reference evidence="1" key="2">
    <citation type="journal article" date="2022" name="Res Sq">
        <title>Comparative Genomics Reveals Insights into the Divergent Evolution of Astigmatic Mites and Household Pest Adaptations.</title>
        <authorList>
            <person name="Xiong Q."/>
            <person name="Wan A.T.-Y."/>
            <person name="Liu X.-Y."/>
            <person name="Fung C.S.-H."/>
            <person name="Xiao X."/>
            <person name="Malainual N."/>
            <person name="Hou J."/>
            <person name="Wang L."/>
            <person name="Wang M."/>
            <person name="Yang K."/>
            <person name="Cui Y."/>
            <person name="Leung E."/>
            <person name="Nong W."/>
            <person name="Shin S.-K."/>
            <person name="Au S."/>
            <person name="Jeong K.Y."/>
            <person name="Chew F.T."/>
            <person name="Hui J."/>
            <person name="Leung T.F."/>
            <person name="Tungtrongchitr A."/>
            <person name="Zhong N."/>
            <person name="Liu Z."/>
            <person name="Tsui S."/>
        </authorList>
    </citation>
    <scope>NUCLEOTIDE SEQUENCE</scope>
    <source>
        <strain evidence="1">Derf</strain>
        <tissue evidence="1">Whole organism</tissue>
    </source>
</reference>
<sequence>MKKDPNHKENNSKELQATFIHDSQTHIERNYSSKHLNPLPLMKFKFKLKLYKPTYIVYFKTSSK</sequence>
<evidence type="ECO:0000313" key="1">
    <source>
        <dbReference type="EMBL" id="KAH9493485.1"/>
    </source>
</evidence>
<dbReference type="EMBL" id="ASGP02000008">
    <property type="protein sequence ID" value="KAH9493485.1"/>
    <property type="molecule type" value="Genomic_DNA"/>
</dbReference>
<reference evidence="1" key="1">
    <citation type="submission" date="2013-05" db="EMBL/GenBank/DDBJ databases">
        <authorList>
            <person name="Yim A.K.Y."/>
            <person name="Chan T.F."/>
            <person name="Ji K.M."/>
            <person name="Liu X.Y."/>
            <person name="Zhou J.W."/>
            <person name="Li R.Q."/>
            <person name="Yang K.Y."/>
            <person name="Li J."/>
            <person name="Li M."/>
            <person name="Law P.T.W."/>
            <person name="Wu Y.L."/>
            <person name="Cai Z.L."/>
            <person name="Qin H."/>
            <person name="Bao Y."/>
            <person name="Leung R.K.K."/>
            <person name="Ng P.K.S."/>
            <person name="Zou J."/>
            <person name="Zhong X.J."/>
            <person name="Ran P.X."/>
            <person name="Zhong N.S."/>
            <person name="Liu Z.G."/>
            <person name="Tsui S.K.W."/>
        </authorList>
    </citation>
    <scope>NUCLEOTIDE SEQUENCE</scope>
    <source>
        <strain evidence="1">Derf</strain>
        <tissue evidence="1">Whole organism</tissue>
    </source>
</reference>
<dbReference type="AlphaFoldDB" id="A0A922HLQ3"/>
<gene>
    <name evidence="1" type="ORF">DERF_014228</name>
</gene>